<sequence>MSFITISHKGKALVRPSVSGLTRAFFTGFPSDAPIGQQSCPTVVKTTRIFFIVMFLCCFATESFLQVARTLTGPLLSAAGRNLLIVCLSAPFAILAGSAVLAKTAHEFRCTLLRALGQ</sequence>
<accession>A0A848BS11</accession>
<dbReference type="RefSeq" id="WP_170087637.1">
    <property type="nucleotide sequence ID" value="NZ_JABAFG010000011.1"/>
</dbReference>
<evidence type="ECO:0000313" key="2">
    <source>
        <dbReference type="EMBL" id="NME28482.1"/>
    </source>
</evidence>
<dbReference type="AlphaFoldDB" id="A0A848BS11"/>
<evidence type="ECO:0000313" key="3">
    <source>
        <dbReference type="Proteomes" id="UP000591071"/>
    </source>
</evidence>
<comment type="caution">
    <text evidence="2">The sequence shown here is derived from an EMBL/GenBank/DDBJ whole genome shotgun (WGS) entry which is preliminary data.</text>
</comment>
<name>A0A848BS11_9FIRM</name>
<keyword evidence="1" id="KW-0472">Membrane</keyword>
<dbReference type="EMBL" id="JABAFG010000011">
    <property type="protein sequence ID" value="NME28482.1"/>
    <property type="molecule type" value="Genomic_DNA"/>
</dbReference>
<feature type="transmembrane region" description="Helical" evidence="1">
    <location>
        <begin position="83"/>
        <end position="102"/>
    </location>
</feature>
<reference evidence="2 3" key="1">
    <citation type="submission" date="2020-04" db="EMBL/GenBank/DDBJ databases">
        <authorList>
            <person name="Hitch T.C.A."/>
            <person name="Wylensek D."/>
            <person name="Clavel T."/>
        </authorList>
    </citation>
    <scope>NUCLEOTIDE SEQUENCE [LARGE SCALE GENOMIC DNA]</scope>
    <source>
        <strain evidence="2 3">Oil-RF-744-FAT-WT-6-1</strain>
    </source>
</reference>
<protein>
    <submittedName>
        <fullName evidence="2">Uncharacterized protein</fullName>
    </submittedName>
</protein>
<organism evidence="2 3">
    <name type="scientific">Megasphaera hexanoica</name>
    <dbReference type="NCBI Taxonomy" id="1675036"/>
    <lineage>
        <taxon>Bacteria</taxon>
        <taxon>Bacillati</taxon>
        <taxon>Bacillota</taxon>
        <taxon>Negativicutes</taxon>
        <taxon>Veillonellales</taxon>
        <taxon>Veillonellaceae</taxon>
        <taxon>Megasphaera</taxon>
    </lineage>
</organism>
<dbReference type="Proteomes" id="UP000591071">
    <property type="component" value="Unassembled WGS sequence"/>
</dbReference>
<proteinExistence type="predicted"/>
<keyword evidence="1" id="KW-0812">Transmembrane</keyword>
<feature type="transmembrane region" description="Helical" evidence="1">
    <location>
        <begin position="49"/>
        <end position="71"/>
    </location>
</feature>
<evidence type="ECO:0000256" key="1">
    <source>
        <dbReference type="SAM" id="Phobius"/>
    </source>
</evidence>
<keyword evidence="1" id="KW-1133">Transmembrane helix</keyword>
<gene>
    <name evidence="2" type="ORF">HF872_07565</name>
</gene>